<dbReference type="AlphaFoldDB" id="A0ABD4A2A7"/>
<feature type="transmembrane region" description="Helical" evidence="7">
    <location>
        <begin position="80"/>
        <end position="100"/>
    </location>
</feature>
<feature type="transmembrane region" description="Helical" evidence="7">
    <location>
        <begin position="361"/>
        <end position="382"/>
    </location>
</feature>
<feature type="transmembrane region" description="Helical" evidence="7">
    <location>
        <begin position="265"/>
        <end position="285"/>
    </location>
</feature>
<dbReference type="SUPFAM" id="SSF103473">
    <property type="entry name" value="MFS general substrate transporter"/>
    <property type="match status" value="1"/>
</dbReference>
<comment type="caution">
    <text evidence="9">The sequence shown here is derived from an EMBL/GenBank/DDBJ whole genome shotgun (WGS) entry which is preliminary data.</text>
</comment>
<keyword evidence="4 7" id="KW-0812">Transmembrane</keyword>
<feature type="transmembrane region" description="Helical" evidence="7">
    <location>
        <begin position="46"/>
        <end position="68"/>
    </location>
</feature>
<feature type="transmembrane region" description="Helical" evidence="7">
    <location>
        <begin position="324"/>
        <end position="349"/>
    </location>
</feature>
<keyword evidence="2" id="KW-0813">Transport</keyword>
<feature type="transmembrane region" description="Helical" evidence="7">
    <location>
        <begin position="388"/>
        <end position="408"/>
    </location>
</feature>
<evidence type="ECO:0000256" key="1">
    <source>
        <dbReference type="ARBA" id="ARBA00004651"/>
    </source>
</evidence>
<keyword evidence="5 7" id="KW-1133">Transmembrane helix</keyword>
<proteinExistence type="predicted"/>
<keyword evidence="6 7" id="KW-0472">Membrane</keyword>
<dbReference type="PROSITE" id="PS50850">
    <property type="entry name" value="MFS"/>
    <property type="match status" value="1"/>
</dbReference>
<reference evidence="9 10" key="1">
    <citation type="submission" date="2015-01" db="EMBL/GenBank/DDBJ databases">
        <title>Draft Genome Sequences of Four Bacillus thermoamylovorans Strains, Isolated From Food Products.</title>
        <authorList>
            <person name="Krawcyk A.O."/>
            <person name="Berendsen E.M."/>
            <person name="Eijlander R.T."/>
            <person name="de Jong A."/>
            <person name="Wells-Bennik M."/>
            <person name="Kuipers O.P."/>
        </authorList>
    </citation>
    <scope>NUCLEOTIDE SEQUENCE [LARGE SCALE GENOMIC DNA]</scope>
    <source>
        <strain evidence="9 10">B4167</strain>
    </source>
</reference>
<dbReference type="Gene3D" id="1.20.1250.20">
    <property type="entry name" value="MFS general substrate transporter like domains"/>
    <property type="match status" value="1"/>
</dbReference>
<comment type="subcellular location">
    <subcellularLocation>
        <location evidence="1">Cell membrane</location>
        <topology evidence="1">Multi-pass membrane protein</topology>
    </subcellularLocation>
</comment>
<feature type="transmembrane region" description="Helical" evidence="7">
    <location>
        <begin position="106"/>
        <end position="127"/>
    </location>
</feature>
<dbReference type="RefSeq" id="WP_041903787.1">
    <property type="nucleotide sequence ID" value="NZ_JXLT01000147.1"/>
</dbReference>
<dbReference type="EMBL" id="JXLU01000144">
    <property type="protein sequence ID" value="KIO70404.1"/>
    <property type="molecule type" value="Genomic_DNA"/>
</dbReference>
<gene>
    <name evidence="9" type="ORF">B4167_3871</name>
</gene>
<dbReference type="Pfam" id="PF05977">
    <property type="entry name" value="MFS_3"/>
    <property type="match status" value="1"/>
</dbReference>
<evidence type="ECO:0000313" key="9">
    <source>
        <dbReference type="EMBL" id="KIO70404.1"/>
    </source>
</evidence>
<dbReference type="Proteomes" id="UP000032076">
    <property type="component" value="Unassembled WGS sequence"/>
</dbReference>
<name>A0ABD4A2A7_9BACI</name>
<dbReference type="InterPro" id="IPR020846">
    <property type="entry name" value="MFS_dom"/>
</dbReference>
<evidence type="ECO:0000256" key="5">
    <source>
        <dbReference type="ARBA" id="ARBA00022989"/>
    </source>
</evidence>
<evidence type="ECO:0000256" key="3">
    <source>
        <dbReference type="ARBA" id="ARBA00022475"/>
    </source>
</evidence>
<evidence type="ECO:0000256" key="2">
    <source>
        <dbReference type="ARBA" id="ARBA00022448"/>
    </source>
</evidence>
<dbReference type="InterPro" id="IPR010290">
    <property type="entry name" value="TM_effector"/>
</dbReference>
<accession>A0ABD4A2A7</accession>
<feature type="domain" description="Major facilitator superfamily (MFS) profile" evidence="8">
    <location>
        <begin position="13"/>
        <end position="413"/>
    </location>
</feature>
<feature type="transmembrane region" description="Helical" evidence="7">
    <location>
        <begin position="174"/>
        <end position="191"/>
    </location>
</feature>
<feature type="transmembrane region" description="Helical" evidence="7">
    <location>
        <begin position="232"/>
        <end position="253"/>
    </location>
</feature>
<evidence type="ECO:0000256" key="7">
    <source>
        <dbReference type="SAM" id="Phobius"/>
    </source>
</evidence>
<feature type="transmembrane region" description="Helical" evidence="7">
    <location>
        <begin position="12"/>
        <end position="40"/>
    </location>
</feature>
<sequence>MTEAQKLKRGTYHLWTFMTSKLISTFGANVYSFAISFYILQLTGSATNFALNLICSILPRTIAAPFAGYVADNFPRKRTIILAQAASVLAIAGLLTVSLMNGLSLTAIYITTCLLSLTSTFSGITFTSSISGLVDENRIQKAMSLNQMSISLASIVAPALGGILYGAVSIPVFLIIYLIASLVALILDSTMDFQLFDKRSHVPVAGQGKEKLWVSMKEGFAYLKTKPVIQTIIFIALFINFFFGSFQVGYSFVLIEKLGMKSEHFGILEGAFAVGMLLLSFYLTIRKEIKYPLITAKYGTIGLALVIGGIAVPLLVPFSYQAMFVFYLILMLAIGSFLTIINTPIGVMMQKSVDDDFKGRVISILETMAQVLMPLGTVIYGFLYDWVAAEWVLFISAGIIIGIALFMLRPSVIANAYPERKNALQRITG</sequence>
<protein>
    <recommendedName>
        <fullName evidence="8">Major facilitator superfamily (MFS) profile domain-containing protein</fullName>
    </recommendedName>
</protein>
<dbReference type="PANTHER" id="PTHR43266:SF9">
    <property type="entry name" value="PERMEASE, MAJOR FACILITATOR SUPERFAMILY-RELATED"/>
    <property type="match status" value="1"/>
</dbReference>
<evidence type="ECO:0000256" key="6">
    <source>
        <dbReference type="ARBA" id="ARBA00023136"/>
    </source>
</evidence>
<evidence type="ECO:0000256" key="4">
    <source>
        <dbReference type="ARBA" id="ARBA00022692"/>
    </source>
</evidence>
<evidence type="ECO:0000313" key="10">
    <source>
        <dbReference type="Proteomes" id="UP000032076"/>
    </source>
</evidence>
<organism evidence="9 10">
    <name type="scientific">Caldibacillus thermoamylovorans</name>
    <dbReference type="NCBI Taxonomy" id="35841"/>
    <lineage>
        <taxon>Bacteria</taxon>
        <taxon>Bacillati</taxon>
        <taxon>Bacillota</taxon>
        <taxon>Bacilli</taxon>
        <taxon>Bacillales</taxon>
        <taxon>Bacillaceae</taxon>
        <taxon>Caldibacillus</taxon>
    </lineage>
</organism>
<dbReference type="CDD" id="cd06173">
    <property type="entry name" value="MFS_MefA_like"/>
    <property type="match status" value="1"/>
</dbReference>
<keyword evidence="3" id="KW-1003">Cell membrane</keyword>
<dbReference type="InterPro" id="IPR036259">
    <property type="entry name" value="MFS_trans_sf"/>
</dbReference>
<dbReference type="GO" id="GO:0005886">
    <property type="term" value="C:plasma membrane"/>
    <property type="evidence" value="ECO:0007669"/>
    <property type="project" value="UniProtKB-SubCell"/>
</dbReference>
<feature type="transmembrane region" description="Helical" evidence="7">
    <location>
        <begin position="297"/>
        <end position="318"/>
    </location>
</feature>
<dbReference type="PANTHER" id="PTHR43266">
    <property type="entry name" value="MACROLIDE-EFFLUX PROTEIN"/>
    <property type="match status" value="1"/>
</dbReference>
<evidence type="ECO:0000259" key="8">
    <source>
        <dbReference type="PROSITE" id="PS50850"/>
    </source>
</evidence>